<accession>M7TIB6</accession>
<dbReference type="Proteomes" id="UP000012174">
    <property type="component" value="Unassembled WGS sequence"/>
</dbReference>
<name>M7TIB6_EUTLA</name>
<evidence type="ECO:0000313" key="2">
    <source>
        <dbReference type="Proteomes" id="UP000012174"/>
    </source>
</evidence>
<reference evidence="2" key="1">
    <citation type="journal article" date="2013" name="Genome Announc.">
        <title>Draft genome sequence of the grapevine dieback fungus Eutypa lata UCR-EL1.</title>
        <authorList>
            <person name="Blanco-Ulate B."/>
            <person name="Rolshausen P.E."/>
            <person name="Cantu D."/>
        </authorList>
    </citation>
    <scope>NUCLEOTIDE SEQUENCE [LARGE SCALE GENOMIC DNA]</scope>
    <source>
        <strain evidence="2">UCR-EL1</strain>
    </source>
</reference>
<dbReference type="OrthoDB" id="5042152at2759"/>
<protein>
    <submittedName>
        <fullName evidence="1">Putative fot2 transposase protein</fullName>
    </submittedName>
</protein>
<dbReference type="HOGENOM" id="CLU_2084837_0_0_1"/>
<evidence type="ECO:0000313" key="1">
    <source>
        <dbReference type="EMBL" id="EMR66490.1"/>
    </source>
</evidence>
<organism evidence="1 2">
    <name type="scientific">Eutypa lata (strain UCR-EL1)</name>
    <name type="common">Grapevine dieback disease fungus</name>
    <name type="synonym">Eutypa armeniacae</name>
    <dbReference type="NCBI Taxonomy" id="1287681"/>
    <lineage>
        <taxon>Eukaryota</taxon>
        <taxon>Fungi</taxon>
        <taxon>Dikarya</taxon>
        <taxon>Ascomycota</taxon>
        <taxon>Pezizomycotina</taxon>
        <taxon>Sordariomycetes</taxon>
        <taxon>Xylariomycetidae</taxon>
        <taxon>Xylariales</taxon>
        <taxon>Diatrypaceae</taxon>
        <taxon>Eutypa</taxon>
    </lineage>
</organism>
<dbReference type="AlphaFoldDB" id="M7TIB6"/>
<proteinExistence type="predicted"/>
<dbReference type="EMBL" id="KB706645">
    <property type="protein sequence ID" value="EMR66490.1"/>
    <property type="molecule type" value="Genomic_DNA"/>
</dbReference>
<gene>
    <name evidence="1" type="ORF">UCREL1_6521</name>
</gene>
<dbReference type="KEGG" id="ela:UCREL1_6521"/>
<keyword evidence="2" id="KW-1185">Reference proteome</keyword>
<sequence length="117" mass="13296">MEASRFNGFTPKVVNWYFGIREDYSWVKPELTHNVNKGGIMASFGLDGLVLESSENSALVNKTNFIRCDAKARQEGMTENNIKSGFRVTGNWVVSRQKAMRQPKIQTLINPPNQPYK</sequence>